<reference evidence="1 2" key="2">
    <citation type="journal article" date="2018" name="Plant J.">
        <title>The Physcomitrella patens chromosome-scale assembly reveals moss genome structure and evolution.</title>
        <authorList>
            <person name="Lang D."/>
            <person name="Ullrich K.K."/>
            <person name="Murat F."/>
            <person name="Fuchs J."/>
            <person name="Jenkins J."/>
            <person name="Haas F.B."/>
            <person name="Piednoel M."/>
            <person name="Gundlach H."/>
            <person name="Van Bel M."/>
            <person name="Meyberg R."/>
            <person name="Vives C."/>
            <person name="Morata J."/>
            <person name="Symeonidi A."/>
            <person name="Hiss M."/>
            <person name="Muchero W."/>
            <person name="Kamisugi Y."/>
            <person name="Saleh O."/>
            <person name="Blanc G."/>
            <person name="Decker E.L."/>
            <person name="van Gessel N."/>
            <person name="Grimwood J."/>
            <person name="Hayes R.D."/>
            <person name="Graham S.W."/>
            <person name="Gunter L.E."/>
            <person name="McDaniel S.F."/>
            <person name="Hoernstein S.N.W."/>
            <person name="Larsson A."/>
            <person name="Li F.W."/>
            <person name="Perroud P.F."/>
            <person name="Phillips J."/>
            <person name="Ranjan P."/>
            <person name="Rokshar D.S."/>
            <person name="Rothfels C.J."/>
            <person name="Schneider L."/>
            <person name="Shu S."/>
            <person name="Stevenson D.W."/>
            <person name="Thummler F."/>
            <person name="Tillich M."/>
            <person name="Villarreal Aguilar J.C."/>
            <person name="Widiez T."/>
            <person name="Wong G.K."/>
            <person name="Wymore A."/>
            <person name="Zhang Y."/>
            <person name="Zimmer A.D."/>
            <person name="Quatrano R.S."/>
            <person name="Mayer K.F.X."/>
            <person name="Goodstein D."/>
            <person name="Casacuberta J.M."/>
            <person name="Vandepoele K."/>
            <person name="Reski R."/>
            <person name="Cuming A.C."/>
            <person name="Tuskan G.A."/>
            <person name="Maumus F."/>
            <person name="Salse J."/>
            <person name="Schmutz J."/>
            <person name="Rensing S.A."/>
        </authorList>
    </citation>
    <scope>NUCLEOTIDE SEQUENCE [LARGE SCALE GENOMIC DNA]</scope>
    <source>
        <strain evidence="1 2">cv. Gransden 2004</strain>
    </source>
</reference>
<dbReference type="Gramene" id="Pp3c24_6680V3.2">
    <property type="protein sequence ID" value="PAC:32910521.CDS.1"/>
    <property type="gene ID" value="Pp3c24_6680"/>
</dbReference>
<name>A0A7I4EQE4_PHYPA</name>
<reference evidence="1" key="3">
    <citation type="submission" date="2020-12" db="UniProtKB">
        <authorList>
            <consortium name="EnsemblPlants"/>
        </authorList>
    </citation>
    <scope>IDENTIFICATION</scope>
</reference>
<proteinExistence type="predicted"/>
<dbReference type="EnsemblPlants" id="Pp3c24_6680V3.2">
    <property type="protein sequence ID" value="PAC:32910521.CDS.1"/>
    <property type="gene ID" value="Pp3c24_6680"/>
</dbReference>
<sequence length="122" mass="13917">MKNLSSTFATRAQWRRYPLLRPLGGPAKHIVEGWCRWVTLPSFRHGDLQATVMVSQRVASISLFQLLGPSMKLDAIKDFFFLSQTQPSCEEQIRKDALRLTAMPSESAITPPRSRIWLSAWT</sequence>
<evidence type="ECO:0000313" key="2">
    <source>
        <dbReference type="Proteomes" id="UP000006727"/>
    </source>
</evidence>
<accession>A0A7I4EQE4</accession>
<reference evidence="1 2" key="1">
    <citation type="journal article" date="2008" name="Science">
        <title>The Physcomitrella genome reveals evolutionary insights into the conquest of land by plants.</title>
        <authorList>
            <person name="Rensing S."/>
            <person name="Lang D."/>
            <person name="Zimmer A."/>
            <person name="Terry A."/>
            <person name="Salamov A."/>
            <person name="Shapiro H."/>
            <person name="Nishiyama T."/>
            <person name="Perroud P.-F."/>
            <person name="Lindquist E."/>
            <person name="Kamisugi Y."/>
            <person name="Tanahashi T."/>
            <person name="Sakakibara K."/>
            <person name="Fujita T."/>
            <person name="Oishi K."/>
            <person name="Shin-I T."/>
            <person name="Kuroki Y."/>
            <person name="Toyoda A."/>
            <person name="Suzuki Y."/>
            <person name="Hashimoto A."/>
            <person name="Yamaguchi K."/>
            <person name="Sugano A."/>
            <person name="Kohara Y."/>
            <person name="Fujiyama A."/>
            <person name="Anterola A."/>
            <person name="Aoki S."/>
            <person name="Ashton N."/>
            <person name="Barbazuk W.B."/>
            <person name="Barker E."/>
            <person name="Bennetzen J."/>
            <person name="Bezanilla M."/>
            <person name="Blankenship R."/>
            <person name="Cho S.H."/>
            <person name="Dutcher S."/>
            <person name="Estelle M."/>
            <person name="Fawcett J.A."/>
            <person name="Gundlach H."/>
            <person name="Hanada K."/>
            <person name="Heyl A."/>
            <person name="Hicks K.A."/>
            <person name="Hugh J."/>
            <person name="Lohr M."/>
            <person name="Mayer K."/>
            <person name="Melkozernov A."/>
            <person name="Murata T."/>
            <person name="Nelson D."/>
            <person name="Pils B."/>
            <person name="Prigge M."/>
            <person name="Reiss B."/>
            <person name="Renner T."/>
            <person name="Rombauts S."/>
            <person name="Rushton P."/>
            <person name="Sanderfoot A."/>
            <person name="Schween G."/>
            <person name="Shiu S.-H."/>
            <person name="Stueber K."/>
            <person name="Theodoulou F.L."/>
            <person name="Tu H."/>
            <person name="Van de Peer Y."/>
            <person name="Verrier P.J."/>
            <person name="Waters E."/>
            <person name="Wood A."/>
            <person name="Yang L."/>
            <person name="Cove D."/>
            <person name="Cuming A."/>
            <person name="Hasebe M."/>
            <person name="Lucas S."/>
            <person name="Mishler D.B."/>
            <person name="Reski R."/>
            <person name="Grigoriev I."/>
            <person name="Quatrano R.S."/>
            <person name="Boore J.L."/>
        </authorList>
    </citation>
    <scope>NUCLEOTIDE SEQUENCE [LARGE SCALE GENOMIC DNA]</scope>
    <source>
        <strain evidence="1 2">cv. Gransden 2004</strain>
    </source>
</reference>
<dbReference type="EMBL" id="ABEU02000024">
    <property type="status" value="NOT_ANNOTATED_CDS"/>
    <property type="molecule type" value="Genomic_DNA"/>
</dbReference>
<organism evidence="1 2">
    <name type="scientific">Physcomitrium patens</name>
    <name type="common">Spreading-leaved earth moss</name>
    <name type="synonym">Physcomitrella patens</name>
    <dbReference type="NCBI Taxonomy" id="3218"/>
    <lineage>
        <taxon>Eukaryota</taxon>
        <taxon>Viridiplantae</taxon>
        <taxon>Streptophyta</taxon>
        <taxon>Embryophyta</taxon>
        <taxon>Bryophyta</taxon>
        <taxon>Bryophytina</taxon>
        <taxon>Bryopsida</taxon>
        <taxon>Funariidae</taxon>
        <taxon>Funariales</taxon>
        <taxon>Funariaceae</taxon>
        <taxon>Physcomitrium</taxon>
    </lineage>
</organism>
<dbReference type="EnsemblPlants" id="Pp3c24_6680V3.3">
    <property type="protein sequence ID" value="PAC:32910522.CDS.1"/>
    <property type="gene ID" value="Pp3c24_6680"/>
</dbReference>
<dbReference type="Proteomes" id="UP000006727">
    <property type="component" value="Chromosome 24"/>
</dbReference>
<dbReference type="Gramene" id="Pp3c24_6680V3.3">
    <property type="protein sequence ID" value="PAC:32910522.CDS.1"/>
    <property type="gene ID" value="Pp3c24_6680"/>
</dbReference>
<keyword evidence="2" id="KW-1185">Reference proteome</keyword>
<dbReference type="AlphaFoldDB" id="A0A7I4EQE4"/>
<protein>
    <submittedName>
        <fullName evidence="1">Uncharacterized protein</fullName>
    </submittedName>
</protein>
<evidence type="ECO:0000313" key="1">
    <source>
        <dbReference type="EnsemblPlants" id="PAC:32910522.CDS.1"/>
    </source>
</evidence>
<dbReference type="InParanoid" id="A0A7I4EQE4"/>